<protein>
    <submittedName>
        <fullName evidence="2">Uncharacterized protein</fullName>
    </submittedName>
</protein>
<evidence type="ECO:0000313" key="2">
    <source>
        <dbReference type="EMBL" id="UQC86390.1"/>
    </source>
</evidence>
<dbReference type="GeneID" id="73345866"/>
<keyword evidence="3" id="KW-1185">Reference proteome</keyword>
<dbReference type="EMBL" id="CP019478">
    <property type="protein sequence ID" value="UQC86390.1"/>
    <property type="molecule type" value="Genomic_DNA"/>
</dbReference>
<sequence length="261" mass="28865">MGMVSYPHVIPRVFQRLTCECSVATREYVVVKGQEPLRQRCVIGPGFSRDNQGVFSTGARSSLESVAVPKVPPKFQYGYLTRNYLVDCSNQTYPVAHSIFDPSRLLISSFTGAKNFGNKTRKLGRMGGIGRRGGAAPVIGDVGMFSPGGSRTAYKTGMVGVRKLGRHRRLLLSLQRLKVASLHSHAKNLQRYAYSFIPVNVLSVEDLAARRSGVRKTRTVRWGQSSGRRPGPNFNDDPESPLGNHFQRSFPAAQYSLHQNP</sequence>
<organism evidence="2 3">
    <name type="scientific">Colletotrichum lupini</name>
    <dbReference type="NCBI Taxonomy" id="145971"/>
    <lineage>
        <taxon>Eukaryota</taxon>
        <taxon>Fungi</taxon>
        <taxon>Dikarya</taxon>
        <taxon>Ascomycota</taxon>
        <taxon>Pezizomycotina</taxon>
        <taxon>Sordariomycetes</taxon>
        <taxon>Hypocreomycetidae</taxon>
        <taxon>Glomerellales</taxon>
        <taxon>Glomerellaceae</taxon>
        <taxon>Colletotrichum</taxon>
        <taxon>Colletotrichum acutatum species complex</taxon>
    </lineage>
</organism>
<evidence type="ECO:0000256" key="1">
    <source>
        <dbReference type="SAM" id="MobiDB-lite"/>
    </source>
</evidence>
<accession>A0A9Q8WKW1</accession>
<feature type="region of interest" description="Disordered" evidence="1">
    <location>
        <begin position="213"/>
        <end position="261"/>
    </location>
</feature>
<dbReference type="KEGG" id="clup:CLUP02_11891"/>
<proteinExistence type="predicted"/>
<reference evidence="2" key="1">
    <citation type="journal article" date="2021" name="Mol. Plant Microbe Interact.">
        <title>Complete Genome Sequence of the Plant-Pathogenic Fungus Colletotrichum lupini.</title>
        <authorList>
            <person name="Baroncelli R."/>
            <person name="Pensec F."/>
            <person name="Da Lio D."/>
            <person name="Boufleur T."/>
            <person name="Vicente I."/>
            <person name="Sarrocco S."/>
            <person name="Picot A."/>
            <person name="Baraldi E."/>
            <person name="Sukno S."/>
            <person name="Thon M."/>
            <person name="Le Floch G."/>
        </authorList>
    </citation>
    <scope>NUCLEOTIDE SEQUENCE</scope>
    <source>
        <strain evidence="2">IMI 504893</strain>
    </source>
</reference>
<dbReference type="Proteomes" id="UP000830671">
    <property type="component" value="Chromosome 6"/>
</dbReference>
<name>A0A9Q8WKW1_9PEZI</name>
<dbReference type="AlphaFoldDB" id="A0A9Q8WKW1"/>
<dbReference type="RefSeq" id="XP_049148001.1">
    <property type="nucleotide sequence ID" value="XM_049290856.1"/>
</dbReference>
<evidence type="ECO:0000313" key="3">
    <source>
        <dbReference type="Proteomes" id="UP000830671"/>
    </source>
</evidence>
<gene>
    <name evidence="2" type="ORF">CLUP02_11891</name>
</gene>